<proteinExistence type="predicted"/>
<gene>
    <name evidence="1" type="ORF">AN908_22815</name>
    <name evidence="2" type="ORF">AN912_17770</name>
</gene>
<organism evidence="1 3">
    <name type="scientific">Mycobacteroides immunogenum</name>
    <dbReference type="NCBI Taxonomy" id="83262"/>
    <lineage>
        <taxon>Bacteria</taxon>
        <taxon>Bacillati</taxon>
        <taxon>Actinomycetota</taxon>
        <taxon>Actinomycetes</taxon>
        <taxon>Mycobacteriales</taxon>
        <taxon>Mycobacteriaceae</taxon>
        <taxon>Mycobacteroides</taxon>
    </lineage>
</organism>
<dbReference type="Proteomes" id="UP000037843">
    <property type="component" value="Unassembled WGS sequence"/>
</dbReference>
<protein>
    <submittedName>
        <fullName evidence="1">Uncharacterized protein</fullName>
    </submittedName>
</protein>
<dbReference type="AlphaFoldDB" id="A0A7V8RUU6"/>
<dbReference type="EMBL" id="LJFS01000023">
    <property type="protein sequence ID" value="KPG31414.1"/>
    <property type="molecule type" value="Genomic_DNA"/>
</dbReference>
<dbReference type="EMBL" id="LJFO01000015">
    <property type="protein sequence ID" value="KPG05276.1"/>
    <property type="molecule type" value="Genomic_DNA"/>
</dbReference>
<evidence type="ECO:0000313" key="4">
    <source>
        <dbReference type="Proteomes" id="UP000037962"/>
    </source>
</evidence>
<comment type="caution">
    <text evidence="1">The sequence shown here is derived from an EMBL/GenBank/DDBJ whole genome shotgun (WGS) entry which is preliminary data.</text>
</comment>
<dbReference type="GeneID" id="45764266"/>
<name>A0A7V8RUU6_9MYCO</name>
<evidence type="ECO:0000313" key="2">
    <source>
        <dbReference type="EMBL" id="KPG31414.1"/>
    </source>
</evidence>
<dbReference type="Proteomes" id="UP000037962">
    <property type="component" value="Unassembled WGS sequence"/>
</dbReference>
<reference evidence="3 4" key="1">
    <citation type="submission" date="2015-09" db="EMBL/GenBank/DDBJ databases">
        <title>Genome Sequences of Mycobacterium immunogenum Isolates, Recuperated from a Chloraminated Drinking Water Distribution System Simulator Subjected to Episodes of Nitrification.</title>
        <authorList>
            <person name="Gomez-Alvarez V."/>
            <person name="Revetta R.P."/>
        </authorList>
    </citation>
    <scope>NUCLEOTIDE SEQUENCE [LARGE SCALE GENOMIC DNA]</scope>
    <source>
        <strain evidence="1 3">H008</strain>
        <strain evidence="2 4">H076</strain>
    </source>
</reference>
<dbReference type="RefSeq" id="WP_043079892.1">
    <property type="nucleotide sequence ID" value="NZ_CP011530.1"/>
</dbReference>
<evidence type="ECO:0000313" key="3">
    <source>
        <dbReference type="Proteomes" id="UP000037843"/>
    </source>
</evidence>
<dbReference type="OrthoDB" id="4763794at2"/>
<keyword evidence="4" id="KW-1185">Reference proteome</keyword>
<evidence type="ECO:0000313" key="1">
    <source>
        <dbReference type="EMBL" id="KPG05276.1"/>
    </source>
</evidence>
<dbReference type="KEGG" id="miz:BAB75_10335"/>
<accession>A0A7V8RUU6</accession>
<sequence length="122" mass="13380">MSLDNLKQSAANGSLVLHLDGDVIDQVIRACDAYIGALKDLKRDAQDLATYQLGFAELKLESGRALANAYQLKADRGHSSAADAFESHKQQVEEMKSLFVAIRKDYRGTEANNASNFGQFTK</sequence>